<dbReference type="AlphaFoldDB" id="A9DKB2"/>
<name>A9DKB2_9FLAO</name>
<dbReference type="Proteomes" id="UP000002945">
    <property type="component" value="Unassembled WGS sequence"/>
</dbReference>
<accession>A9DKB2</accession>
<keyword evidence="2" id="KW-1185">Reference proteome</keyword>
<dbReference type="STRING" id="391587.KAOT1_13777"/>
<dbReference type="OrthoDB" id="1438245at2"/>
<evidence type="ECO:0000313" key="2">
    <source>
        <dbReference type="Proteomes" id="UP000002945"/>
    </source>
</evidence>
<gene>
    <name evidence="1" type="ORF">KAOT1_13777</name>
</gene>
<dbReference type="EMBL" id="ABIB01000001">
    <property type="protein sequence ID" value="EDP98291.1"/>
    <property type="molecule type" value="Genomic_DNA"/>
</dbReference>
<sequence>MTVQIQHTILPEENKGFSIRRYTGEAPFDISQYYKRPFISFSACWRGFVAIFKIQNNKLLLKDLRVFKETESPRIINGVKPKFVDFFDSKILSYENINLELDYTGRMQITKGYLQFGLRPKFNIASNENITELVFSSGVLQKQEDLSELIEQFREALYDHAKEEYKKGNLFKGIDIASLNSKEQEELETLNQSYGKSILEEKLIELPRNIIYPLFENFKLTDDDFKKEFNQRFYLNYGYSAYDW</sequence>
<evidence type="ECO:0000313" key="1">
    <source>
        <dbReference type="EMBL" id="EDP98291.1"/>
    </source>
</evidence>
<protein>
    <submittedName>
        <fullName evidence="1">Uncharacterized protein</fullName>
    </submittedName>
</protein>
<reference evidence="1 2" key="1">
    <citation type="journal article" date="2011" name="J. Bacteriol.">
        <title>Genome sequence of the algicidal bacterium Kordia algicida OT-1.</title>
        <authorList>
            <person name="Lee H.S."/>
            <person name="Kang S.G."/>
            <person name="Kwon K.K."/>
            <person name="Lee J.H."/>
            <person name="Kim S.J."/>
        </authorList>
    </citation>
    <scope>NUCLEOTIDE SEQUENCE [LARGE SCALE GENOMIC DNA]</scope>
    <source>
        <strain evidence="1 2">OT-1</strain>
    </source>
</reference>
<proteinExistence type="predicted"/>
<comment type="caution">
    <text evidence="1">The sequence shown here is derived from an EMBL/GenBank/DDBJ whole genome shotgun (WGS) entry which is preliminary data.</text>
</comment>
<dbReference type="RefSeq" id="WP_007095304.1">
    <property type="nucleotide sequence ID" value="NZ_CP142125.1"/>
</dbReference>
<dbReference type="HOGENOM" id="CLU_1136871_0_0_10"/>
<organism evidence="1 2">
    <name type="scientific">Kordia algicida OT-1</name>
    <dbReference type="NCBI Taxonomy" id="391587"/>
    <lineage>
        <taxon>Bacteria</taxon>
        <taxon>Pseudomonadati</taxon>
        <taxon>Bacteroidota</taxon>
        <taxon>Flavobacteriia</taxon>
        <taxon>Flavobacteriales</taxon>
        <taxon>Flavobacteriaceae</taxon>
        <taxon>Kordia</taxon>
    </lineage>
</organism>